<dbReference type="OrthoDB" id="241340at2759"/>
<dbReference type="HAMAP" id="MF_02060">
    <property type="entry name" value="tRNA_methyltr_TrmH"/>
    <property type="match status" value="1"/>
</dbReference>
<dbReference type="GO" id="GO:0002938">
    <property type="term" value="P:tRNA guanine ribose methylation"/>
    <property type="evidence" value="ECO:0007669"/>
    <property type="project" value="TreeGrafter"/>
</dbReference>
<dbReference type="EMBL" id="CM017323">
    <property type="protein sequence ID" value="KAE8021754.1"/>
    <property type="molecule type" value="Genomic_DNA"/>
</dbReference>
<dbReference type="AlphaFoldDB" id="A0A5N6QZJ1"/>
<keyword evidence="2" id="KW-0489">Methyltransferase</keyword>
<evidence type="ECO:0000256" key="5">
    <source>
        <dbReference type="ARBA" id="ARBA00022694"/>
    </source>
</evidence>
<gene>
    <name evidence="8" type="ORF">FH972_007619</name>
</gene>
<keyword evidence="5" id="KW-0819">tRNA processing</keyword>
<dbReference type="GO" id="GO:0008173">
    <property type="term" value="F:RNA methyltransferase activity"/>
    <property type="evidence" value="ECO:0007669"/>
    <property type="project" value="InterPro"/>
</dbReference>
<dbReference type="InterPro" id="IPR033671">
    <property type="entry name" value="TrmH"/>
</dbReference>
<evidence type="ECO:0000256" key="4">
    <source>
        <dbReference type="ARBA" id="ARBA00022691"/>
    </source>
</evidence>
<keyword evidence="3" id="KW-0808">Transferase</keyword>
<dbReference type="PANTHER" id="PTHR43453">
    <property type="entry name" value="RRNA METHYLASE-LIKE"/>
    <property type="match status" value="1"/>
</dbReference>
<dbReference type="InterPro" id="IPR029028">
    <property type="entry name" value="Alpha/beta_knot_MTases"/>
</dbReference>
<dbReference type="GO" id="GO:0000049">
    <property type="term" value="F:tRNA binding"/>
    <property type="evidence" value="ECO:0007669"/>
    <property type="project" value="UniProtKB-KW"/>
</dbReference>
<keyword evidence="6" id="KW-0694">RNA-binding</keyword>
<evidence type="ECO:0000313" key="8">
    <source>
        <dbReference type="EMBL" id="KAE8021754.1"/>
    </source>
</evidence>
<proteinExistence type="inferred from homology"/>
<dbReference type="CDD" id="cd18092">
    <property type="entry name" value="SpoU-like_TrmH"/>
    <property type="match status" value="1"/>
</dbReference>
<evidence type="ECO:0000256" key="6">
    <source>
        <dbReference type="ARBA" id="ARBA00022884"/>
    </source>
</evidence>
<organism evidence="8 9">
    <name type="scientific">Carpinus fangiana</name>
    <dbReference type="NCBI Taxonomy" id="176857"/>
    <lineage>
        <taxon>Eukaryota</taxon>
        <taxon>Viridiplantae</taxon>
        <taxon>Streptophyta</taxon>
        <taxon>Embryophyta</taxon>
        <taxon>Tracheophyta</taxon>
        <taxon>Spermatophyta</taxon>
        <taxon>Magnoliopsida</taxon>
        <taxon>eudicotyledons</taxon>
        <taxon>Gunneridae</taxon>
        <taxon>Pentapetalae</taxon>
        <taxon>rosids</taxon>
        <taxon>fabids</taxon>
        <taxon>Fagales</taxon>
        <taxon>Betulaceae</taxon>
        <taxon>Carpinus</taxon>
    </lineage>
</organism>
<dbReference type="Proteomes" id="UP000327013">
    <property type="component" value="Chromosome 3"/>
</dbReference>
<accession>A0A5N6QZJ1</accession>
<protein>
    <recommendedName>
        <fullName evidence="7">tRNA/rRNA methyltransferase SpoU type domain-containing protein</fullName>
    </recommendedName>
</protein>
<feature type="domain" description="tRNA/rRNA methyltransferase SpoU type" evidence="7">
    <location>
        <begin position="166"/>
        <end position="306"/>
    </location>
</feature>
<dbReference type="SUPFAM" id="SSF75217">
    <property type="entry name" value="alpha/beta knot"/>
    <property type="match status" value="1"/>
</dbReference>
<reference evidence="8 9" key="1">
    <citation type="submission" date="2019-06" db="EMBL/GenBank/DDBJ databases">
        <title>A chromosomal-level reference genome of Carpinus fangiana (Coryloideae, Betulaceae).</title>
        <authorList>
            <person name="Yang X."/>
            <person name="Wang Z."/>
            <person name="Zhang L."/>
            <person name="Hao G."/>
            <person name="Liu J."/>
            <person name="Yang Y."/>
        </authorList>
    </citation>
    <scope>NUCLEOTIDE SEQUENCE [LARGE SCALE GENOMIC DNA]</scope>
    <source>
        <strain evidence="8">Cfa_2016G</strain>
        <tissue evidence="8">Leaf</tissue>
    </source>
</reference>
<dbReference type="Pfam" id="PF00588">
    <property type="entry name" value="SpoU_methylase"/>
    <property type="match status" value="1"/>
</dbReference>
<keyword evidence="9" id="KW-1185">Reference proteome</keyword>
<evidence type="ECO:0000256" key="3">
    <source>
        <dbReference type="ARBA" id="ARBA00022679"/>
    </source>
</evidence>
<evidence type="ECO:0000259" key="7">
    <source>
        <dbReference type="Pfam" id="PF00588"/>
    </source>
</evidence>
<dbReference type="PANTHER" id="PTHR43453:SF1">
    <property type="entry name" value="TRNA_RRNA METHYLTRANSFERASE SPOU TYPE DOMAIN-CONTAINING PROTEIN"/>
    <property type="match status" value="1"/>
</dbReference>
<keyword evidence="1" id="KW-0820">tRNA-binding</keyword>
<keyword evidence="4" id="KW-0949">S-adenosyl-L-methionine</keyword>
<name>A0A5N6QZJ1_9ROSI</name>
<dbReference type="FunFam" id="3.40.1280.10:FF:000016">
    <property type="entry name" value="rRNA methylase-like protein"/>
    <property type="match status" value="1"/>
</dbReference>
<evidence type="ECO:0000313" key="9">
    <source>
        <dbReference type="Proteomes" id="UP000327013"/>
    </source>
</evidence>
<dbReference type="Gene3D" id="3.40.1280.10">
    <property type="match status" value="1"/>
</dbReference>
<evidence type="ECO:0000256" key="2">
    <source>
        <dbReference type="ARBA" id="ARBA00022603"/>
    </source>
</evidence>
<sequence length="361" mass="40262">MSACRTLVRTSLFSLECKLRSTRPTSSSISLPPLTCFSHPQGLRIAPYRVHTRSHASSTEGAALLIEATNPTLEADEGLSNDNVEQLLANPDDVERLMKMDRRSVSLDWGGDSVRSNRWFPYLDRFRCGTGECLSSREVLEAMSPHILDVRKEKFRNVVLNRSYSVCLVVEGLCDFGNVSAVCRSADALGFQSVHVVSCDSKRYRDNRHVSMGAEKWLDIEIWNSTQECFKVLKSRGYRIATTHVGMDAVSIYDMDWSCPTAIVVGNENRGISDKALELSDLHCSIPMKGMVDSFNVSVAAGILMHHAVCDRTSRLGYHGDLTMEESQILLAEFSLRHSKSAISIAQEFAKRKATMFTPKL</sequence>
<dbReference type="InterPro" id="IPR029026">
    <property type="entry name" value="tRNA_m1G_MTases_N"/>
</dbReference>
<evidence type="ECO:0000256" key="1">
    <source>
        <dbReference type="ARBA" id="ARBA00022555"/>
    </source>
</evidence>
<dbReference type="InterPro" id="IPR001537">
    <property type="entry name" value="SpoU_MeTrfase"/>
</dbReference>